<dbReference type="Proteomes" id="UP001189429">
    <property type="component" value="Unassembled WGS sequence"/>
</dbReference>
<sequence>MTLVLHASRPQGTAAAETEAALAVHRSQSRGRGGRREGHNKEEEDREEGERRPCRAAGAGAPFVGAGRPLSAHARGRRALFPRPARGCGEDVNGGDLRRLPDLPVHLGVEEVQKCTFFRVLSISS</sequence>
<reference evidence="2" key="1">
    <citation type="submission" date="2023-10" db="EMBL/GenBank/DDBJ databases">
        <authorList>
            <person name="Chen Y."/>
            <person name="Shah S."/>
            <person name="Dougan E. K."/>
            <person name="Thang M."/>
            <person name="Chan C."/>
        </authorList>
    </citation>
    <scope>NUCLEOTIDE SEQUENCE [LARGE SCALE GENOMIC DNA]</scope>
</reference>
<feature type="compositionally biased region" description="Basic and acidic residues" evidence="1">
    <location>
        <begin position="34"/>
        <end position="53"/>
    </location>
</feature>
<comment type="caution">
    <text evidence="2">The sequence shown here is derived from an EMBL/GenBank/DDBJ whole genome shotgun (WGS) entry which is preliminary data.</text>
</comment>
<evidence type="ECO:0000313" key="2">
    <source>
        <dbReference type="EMBL" id="CAK0895938.1"/>
    </source>
</evidence>
<name>A0ABN9XCM3_9DINO</name>
<accession>A0ABN9XCM3</accession>
<feature type="compositionally biased region" description="Low complexity" evidence="1">
    <location>
        <begin position="13"/>
        <end position="23"/>
    </location>
</feature>
<organism evidence="2 3">
    <name type="scientific">Prorocentrum cordatum</name>
    <dbReference type="NCBI Taxonomy" id="2364126"/>
    <lineage>
        <taxon>Eukaryota</taxon>
        <taxon>Sar</taxon>
        <taxon>Alveolata</taxon>
        <taxon>Dinophyceae</taxon>
        <taxon>Prorocentrales</taxon>
        <taxon>Prorocentraceae</taxon>
        <taxon>Prorocentrum</taxon>
    </lineage>
</organism>
<proteinExistence type="predicted"/>
<protein>
    <submittedName>
        <fullName evidence="2">Uncharacterized protein</fullName>
    </submittedName>
</protein>
<feature type="region of interest" description="Disordered" evidence="1">
    <location>
        <begin position="1"/>
        <end position="99"/>
    </location>
</feature>
<feature type="non-terminal residue" evidence="2">
    <location>
        <position position="125"/>
    </location>
</feature>
<evidence type="ECO:0000256" key="1">
    <source>
        <dbReference type="SAM" id="MobiDB-lite"/>
    </source>
</evidence>
<keyword evidence="3" id="KW-1185">Reference proteome</keyword>
<evidence type="ECO:0000313" key="3">
    <source>
        <dbReference type="Proteomes" id="UP001189429"/>
    </source>
</evidence>
<gene>
    <name evidence="2" type="ORF">PCOR1329_LOCUS74537</name>
</gene>
<feature type="compositionally biased region" description="Low complexity" evidence="1">
    <location>
        <begin position="55"/>
        <end position="67"/>
    </location>
</feature>
<dbReference type="EMBL" id="CAUYUJ010020115">
    <property type="protein sequence ID" value="CAK0895938.1"/>
    <property type="molecule type" value="Genomic_DNA"/>
</dbReference>